<keyword evidence="1" id="KW-1133">Transmembrane helix</keyword>
<evidence type="ECO:0000313" key="4">
    <source>
        <dbReference type="Proteomes" id="UP001236258"/>
    </source>
</evidence>
<name>A0ABT9GL45_9GAMM</name>
<feature type="transmembrane region" description="Helical" evidence="1">
    <location>
        <begin position="199"/>
        <end position="217"/>
    </location>
</feature>
<feature type="transmembrane region" description="Helical" evidence="1">
    <location>
        <begin position="343"/>
        <end position="364"/>
    </location>
</feature>
<gene>
    <name evidence="3" type="ORF">Q3O59_00620</name>
</gene>
<dbReference type="Pfam" id="PF07786">
    <property type="entry name" value="HGSNAT_cat"/>
    <property type="match status" value="1"/>
</dbReference>
<keyword evidence="4" id="KW-1185">Reference proteome</keyword>
<feature type="transmembrane region" description="Helical" evidence="1">
    <location>
        <begin position="120"/>
        <end position="138"/>
    </location>
</feature>
<evidence type="ECO:0000259" key="2">
    <source>
        <dbReference type="Pfam" id="PF07786"/>
    </source>
</evidence>
<reference evidence="3 4" key="1">
    <citation type="submission" date="2023-08" db="EMBL/GenBank/DDBJ databases">
        <authorList>
            <person name="Joshi A."/>
            <person name="Thite S."/>
        </authorList>
    </citation>
    <scope>NUCLEOTIDE SEQUENCE [LARGE SCALE GENOMIC DNA]</scope>
    <source>
        <strain evidence="3 4">1E1</strain>
    </source>
</reference>
<organism evidence="3 4">
    <name type="scientific">Alkalimonas delamerensis</name>
    <dbReference type="NCBI Taxonomy" id="265981"/>
    <lineage>
        <taxon>Bacteria</taxon>
        <taxon>Pseudomonadati</taxon>
        <taxon>Pseudomonadota</taxon>
        <taxon>Gammaproteobacteria</taxon>
        <taxon>Alkalimonas</taxon>
    </lineage>
</organism>
<feature type="transmembrane region" description="Helical" evidence="1">
    <location>
        <begin position="261"/>
        <end position="279"/>
    </location>
</feature>
<dbReference type="InterPro" id="IPR012429">
    <property type="entry name" value="HGSNAT_cat"/>
</dbReference>
<keyword evidence="1" id="KW-0812">Transmembrane</keyword>
<feature type="domain" description="Heparan-alpha-glucosaminide N-acetyltransferase catalytic" evidence="2">
    <location>
        <begin position="15"/>
        <end position="223"/>
    </location>
</feature>
<evidence type="ECO:0000256" key="1">
    <source>
        <dbReference type="SAM" id="Phobius"/>
    </source>
</evidence>
<feature type="transmembrane region" description="Helical" evidence="1">
    <location>
        <begin position="291"/>
        <end position="309"/>
    </location>
</feature>
<proteinExistence type="predicted"/>
<feature type="transmembrane region" description="Helical" evidence="1">
    <location>
        <begin position="59"/>
        <end position="77"/>
    </location>
</feature>
<dbReference type="Proteomes" id="UP001236258">
    <property type="component" value="Unassembled WGS sequence"/>
</dbReference>
<evidence type="ECO:0000313" key="3">
    <source>
        <dbReference type="EMBL" id="MDP4527530.1"/>
    </source>
</evidence>
<feature type="transmembrane region" description="Helical" evidence="1">
    <location>
        <begin position="143"/>
        <end position="161"/>
    </location>
</feature>
<feature type="transmembrane region" description="Helical" evidence="1">
    <location>
        <begin position="229"/>
        <end position="249"/>
    </location>
</feature>
<protein>
    <submittedName>
        <fullName evidence="3">DUF5009 domain-containing protein</fullName>
    </submittedName>
</protein>
<feature type="transmembrane region" description="Helical" evidence="1">
    <location>
        <begin position="21"/>
        <end position="39"/>
    </location>
</feature>
<dbReference type="PANTHER" id="PTHR31061:SF24">
    <property type="entry name" value="LD22376P"/>
    <property type="match status" value="1"/>
</dbReference>
<accession>A0ABT9GL45</accession>
<feature type="transmembrane region" description="Helical" evidence="1">
    <location>
        <begin position="89"/>
        <end position="108"/>
    </location>
</feature>
<comment type="caution">
    <text evidence="3">The sequence shown here is derived from an EMBL/GenBank/DDBJ whole genome shotgun (WGS) entry which is preliminary data.</text>
</comment>
<dbReference type="EMBL" id="JAUZVY010000001">
    <property type="protein sequence ID" value="MDP4527530.1"/>
    <property type="molecule type" value="Genomic_DNA"/>
</dbReference>
<dbReference type="RefSeq" id="WP_305943765.1">
    <property type="nucleotide sequence ID" value="NZ_JAUZVY010000001.1"/>
</dbReference>
<keyword evidence="1" id="KW-0472">Membrane</keyword>
<sequence>MNTPVVPRPDTTSGRFIALDALRGLAIALMILVNTPGSWSHVYAPLLHAPWHGFTFADLVFPMFLFAVGAAMAFSMAKATPTAAVFGKIAKRTLLLFGCGLFLHWFPFSQSLTELRIPGVLQRIALCYGLAALLLLYLKPRPLLWVAVLLPLLYWGLLWQFSLQHPYELSGNAVQRFDLWLLGSAHLYQGFGAAFDPEGLLSTLPAVSSVLVGYLVATALRQMDKASSVLWLLRWGLALCLFGLFWHLLWPINKPLWSGSYVVFSSGLILLLLAAMVWWMDVRQRQTLQPLVVYGSNPLFIYMLSWLWASAASQLIRFSYGGQTISLYQFGFDSLNVLLPAKLASLVFALLHVLLFWGLSYWLYQRRIFIKL</sequence>
<dbReference type="PANTHER" id="PTHR31061">
    <property type="entry name" value="LD22376P"/>
    <property type="match status" value="1"/>
</dbReference>